<dbReference type="InterPro" id="IPR029058">
    <property type="entry name" value="AB_hydrolase_fold"/>
</dbReference>
<dbReference type="AlphaFoldDB" id="A0A1M7YLB9"/>
<dbReference type="SUPFAM" id="SSF53474">
    <property type="entry name" value="alpha/beta-Hydrolases"/>
    <property type="match status" value="1"/>
</dbReference>
<feature type="domain" description="AB hydrolase-1" evidence="1">
    <location>
        <begin position="33"/>
        <end position="179"/>
    </location>
</feature>
<reference evidence="2 3" key="1">
    <citation type="submission" date="2016-12" db="EMBL/GenBank/DDBJ databases">
        <authorList>
            <person name="Song W.-J."/>
            <person name="Kurnit D.M."/>
        </authorList>
    </citation>
    <scope>NUCLEOTIDE SEQUENCE [LARGE SCALE GENOMIC DNA]</scope>
    <source>
        <strain evidence="2 3">DSM 18488</strain>
    </source>
</reference>
<dbReference type="PANTHER" id="PTHR42103">
    <property type="entry name" value="ALPHA/BETA-HYDROLASES SUPERFAMILY PROTEIN"/>
    <property type="match status" value="1"/>
</dbReference>
<proteinExistence type="predicted"/>
<dbReference type="Proteomes" id="UP000184603">
    <property type="component" value="Unassembled WGS sequence"/>
</dbReference>
<accession>A0A1M7YLB9</accession>
<dbReference type="InterPro" id="IPR000073">
    <property type="entry name" value="AB_hydrolase_1"/>
</dbReference>
<dbReference type="STRING" id="1121416.SAMN02745220_05111"/>
<keyword evidence="3" id="KW-1185">Reference proteome</keyword>
<sequence length="210" mass="23081">MLFTDAHHTGPGAVICPPHPLLAGNMDNNVITAIASTLANHCPVLLFNYRGVGSSDSPQNHLPLFELWKGIDTTAAYGEIVQDLRTILAYTARLFRGIHLVGYSFGSYIALEAVNDTIASFTAIAPPLSEHDYSALFDLTIPTLMLLAEQDTLLGTLPPLPESFRGRCHHIPASDHFFRNREQELATRILTFICEIPRMNSHNEATSSGR</sequence>
<evidence type="ECO:0000259" key="1">
    <source>
        <dbReference type="Pfam" id="PF12697"/>
    </source>
</evidence>
<organism evidence="2 3">
    <name type="scientific">Desulfopila aestuarii DSM 18488</name>
    <dbReference type="NCBI Taxonomy" id="1121416"/>
    <lineage>
        <taxon>Bacteria</taxon>
        <taxon>Pseudomonadati</taxon>
        <taxon>Thermodesulfobacteriota</taxon>
        <taxon>Desulfobulbia</taxon>
        <taxon>Desulfobulbales</taxon>
        <taxon>Desulfocapsaceae</taxon>
        <taxon>Desulfopila</taxon>
    </lineage>
</organism>
<gene>
    <name evidence="2" type="ORF">SAMN02745220_05111</name>
</gene>
<evidence type="ECO:0000313" key="2">
    <source>
        <dbReference type="EMBL" id="SHO53420.1"/>
    </source>
</evidence>
<dbReference type="PANTHER" id="PTHR42103:SF2">
    <property type="entry name" value="AB HYDROLASE-1 DOMAIN-CONTAINING PROTEIN"/>
    <property type="match status" value="1"/>
</dbReference>
<dbReference type="EMBL" id="FRFE01000054">
    <property type="protein sequence ID" value="SHO53420.1"/>
    <property type="molecule type" value="Genomic_DNA"/>
</dbReference>
<dbReference type="Gene3D" id="3.40.50.1820">
    <property type="entry name" value="alpha/beta hydrolase"/>
    <property type="match status" value="1"/>
</dbReference>
<protein>
    <recommendedName>
        <fullName evidence="1">AB hydrolase-1 domain-containing protein</fullName>
    </recommendedName>
</protein>
<evidence type="ECO:0000313" key="3">
    <source>
        <dbReference type="Proteomes" id="UP000184603"/>
    </source>
</evidence>
<name>A0A1M7YLB9_9BACT</name>
<dbReference type="Pfam" id="PF12697">
    <property type="entry name" value="Abhydrolase_6"/>
    <property type="match status" value="1"/>
</dbReference>